<dbReference type="GO" id="GO:0005524">
    <property type="term" value="F:ATP binding"/>
    <property type="evidence" value="ECO:0007669"/>
    <property type="project" value="UniProtKB-KW"/>
</dbReference>
<dbReference type="InterPro" id="IPR037706">
    <property type="entry name" value="DNA-PK_dom"/>
</dbReference>
<dbReference type="GO" id="GO:0008630">
    <property type="term" value="P:intrinsic apoptotic signaling pathway in response to DNA damage"/>
    <property type="evidence" value="ECO:0007669"/>
    <property type="project" value="TreeGrafter"/>
</dbReference>
<dbReference type="InterPro" id="IPR050517">
    <property type="entry name" value="DDR_Repair_Kinase"/>
</dbReference>
<dbReference type="Gene3D" id="3.30.1010.10">
    <property type="entry name" value="Phosphatidylinositol 3-kinase Catalytic Subunit, Chain A, domain 4"/>
    <property type="match status" value="1"/>
</dbReference>
<dbReference type="PROSITE" id="PS00915">
    <property type="entry name" value="PI3_4_KINASE_1"/>
    <property type="match status" value="1"/>
</dbReference>
<dbReference type="CDD" id="cd05172">
    <property type="entry name" value="PIKKc_DNA-PK"/>
    <property type="match status" value="1"/>
</dbReference>
<dbReference type="PANTHER" id="PTHR11139">
    <property type="entry name" value="ATAXIA TELANGIECTASIA MUTATED ATM -RELATED"/>
    <property type="match status" value="1"/>
</dbReference>
<dbReference type="GO" id="GO:0005634">
    <property type="term" value="C:nucleus"/>
    <property type="evidence" value="ECO:0007669"/>
    <property type="project" value="UniProtKB-SubCell"/>
</dbReference>
<evidence type="ECO:0000259" key="13">
    <source>
        <dbReference type="PROSITE" id="PS51189"/>
    </source>
</evidence>
<organism evidence="15">
    <name type="scientific">Photinus pyralis</name>
    <name type="common">Common eastern firefly</name>
    <name type="synonym">Lampyris pyralis</name>
    <dbReference type="NCBI Taxonomy" id="7054"/>
    <lineage>
        <taxon>Eukaryota</taxon>
        <taxon>Metazoa</taxon>
        <taxon>Ecdysozoa</taxon>
        <taxon>Arthropoda</taxon>
        <taxon>Hexapoda</taxon>
        <taxon>Insecta</taxon>
        <taxon>Pterygota</taxon>
        <taxon>Neoptera</taxon>
        <taxon>Endopterygota</taxon>
        <taxon>Coleoptera</taxon>
        <taxon>Polyphaga</taxon>
        <taxon>Elateriformia</taxon>
        <taxon>Elateroidea</taxon>
        <taxon>Lampyridae</taxon>
        <taxon>Lampyrinae</taxon>
        <taxon>Photinus</taxon>
    </lineage>
</organism>
<dbReference type="GO" id="GO:0006303">
    <property type="term" value="P:double-strand break repair via nonhomologous end joining"/>
    <property type="evidence" value="ECO:0007669"/>
    <property type="project" value="InterPro"/>
</dbReference>
<dbReference type="InterPro" id="IPR045581">
    <property type="entry name" value="DNAPKcs_CC5"/>
</dbReference>
<feature type="domain" description="PI3K/PI4K catalytic" evidence="12">
    <location>
        <begin position="3463"/>
        <end position="3800"/>
    </location>
</feature>
<keyword evidence="4" id="KW-0723">Serine/threonine-protein kinase</keyword>
<evidence type="ECO:0000256" key="6">
    <source>
        <dbReference type="ARBA" id="ARBA00022741"/>
    </source>
</evidence>
<dbReference type="Gene3D" id="1.25.10.10">
    <property type="entry name" value="Leucine-rich Repeat Variant"/>
    <property type="match status" value="1"/>
</dbReference>
<evidence type="ECO:0000256" key="8">
    <source>
        <dbReference type="ARBA" id="ARBA00022777"/>
    </source>
</evidence>
<keyword evidence="9" id="KW-0067">ATP-binding</keyword>
<evidence type="ECO:0000256" key="5">
    <source>
        <dbReference type="ARBA" id="ARBA00022679"/>
    </source>
</evidence>
<evidence type="ECO:0000256" key="4">
    <source>
        <dbReference type="ARBA" id="ARBA00022527"/>
    </source>
</evidence>
<dbReference type="InterPro" id="IPR011009">
    <property type="entry name" value="Kinase-like_dom_sf"/>
</dbReference>
<dbReference type="InterPro" id="IPR003152">
    <property type="entry name" value="FATC_dom"/>
</dbReference>
<evidence type="ECO:0000259" key="14">
    <source>
        <dbReference type="PROSITE" id="PS51190"/>
    </source>
</evidence>
<evidence type="ECO:0000256" key="11">
    <source>
        <dbReference type="ARBA" id="ARBA00023242"/>
    </source>
</evidence>
<dbReference type="Pfam" id="PF19704">
    <property type="entry name" value="DNAPKcs_CC5"/>
    <property type="match status" value="2"/>
</dbReference>
<evidence type="ECO:0000259" key="12">
    <source>
        <dbReference type="PROSITE" id="PS50290"/>
    </source>
</evidence>
<evidence type="ECO:0000256" key="10">
    <source>
        <dbReference type="ARBA" id="ARBA00023204"/>
    </source>
</evidence>
<dbReference type="SMART" id="SM00146">
    <property type="entry name" value="PI3Kc"/>
    <property type="match status" value="1"/>
</dbReference>
<dbReference type="PROSITE" id="PS50290">
    <property type="entry name" value="PI3_4_KINASE_3"/>
    <property type="match status" value="1"/>
</dbReference>
<name>A0A1Y1MPF4_PHOPY</name>
<keyword evidence="6" id="KW-0547">Nucleotide-binding</keyword>
<dbReference type="SMART" id="SM01344">
    <property type="entry name" value="NUC194"/>
    <property type="match status" value="1"/>
</dbReference>
<comment type="similarity">
    <text evidence="2">Belongs to the PI3/PI4-kinase family.</text>
</comment>
<proteinExistence type="inferred from homology"/>
<keyword evidence="7" id="KW-0227">DNA damage</keyword>
<dbReference type="GO" id="GO:0004677">
    <property type="term" value="F:DNA-dependent protein kinase activity"/>
    <property type="evidence" value="ECO:0007669"/>
    <property type="project" value="InterPro"/>
</dbReference>
<dbReference type="InterPro" id="IPR016024">
    <property type="entry name" value="ARM-type_fold"/>
</dbReference>
<dbReference type="InterPro" id="IPR000403">
    <property type="entry name" value="PI3/4_kinase_cat_dom"/>
</dbReference>
<dbReference type="PROSITE" id="PS51190">
    <property type="entry name" value="FATC"/>
    <property type="match status" value="1"/>
</dbReference>
<dbReference type="PANTHER" id="PTHR11139:SF68">
    <property type="entry name" value="DNA-DEPENDENT PROTEIN KINASE CATALYTIC SUBUNIT"/>
    <property type="match status" value="1"/>
</dbReference>
<evidence type="ECO:0000256" key="9">
    <source>
        <dbReference type="ARBA" id="ARBA00022840"/>
    </source>
</evidence>
<dbReference type="Pfam" id="PF00454">
    <property type="entry name" value="PI3_PI4_kinase"/>
    <property type="match status" value="1"/>
</dbReference>
<dbReference type="SMART" id="SM01343">
    <property type="entry name" value="FATC"/>
    <property type="match status" value="1"/>
</dbReference>
<reference evidence="15" key="1">
    <citation type="journal article" date="2016" name="Sci. Rep.">
        <title>Molecular characterization of firefly nuptial gifts: a multi-omics approach sheds light on postcopulatory sexual selection.</title>
        <authorList>
            <person name="Al-Wathiqui N."/>
            <person name="Fallon T.R."/>
            <person name="South A."/>
            <person name="Weng J.K."/>
            <person name="Lewis S.M."/>
        </authorList>
    </citation>
    <scope>NUCLEOTIDE SEQUENCE</scope>
</reference>
<dbReference type="SUPFAM" id="SSF56112">
    <property type="entry name" value="Protein kinase-like (PK-like)"/>
    <property type="match status" value="1"/>
</dbReference>
<keyword evidence="10" id="KW-0234">DNA repair</keyword>
<evidence type="ECO:0000256" key="1">
    <source>
        <dbReference type="ARBA" id="ARBA00004123"/>
    </source>
</evidence>
<protein>
    <recommendedName>
        <fullName evidence="3">non-specific serine/threonine protein kinase</fullName>
        <ecNumber evidence="3">2.7.11.1</ecNumber>
    </recommendedName>
</protein>
<keyword evidence="11" id="KW-0539">Nucleus</keyword>
<dbReference type="Pfam" id="PF20502">
    <property type="entry name" value="DNAPKcs_CC1-2"/>
    <property type="match status" value="1"/>
</dbReference>
<dbReference type="InterPro" id="IPR046804">
    <property type="entry name" value="DNA-PKcs_N"/>
</dbReference>
<dbReference type="InterPro" id="IPR012582">
    <property type="entry name" value="DNAPKcs_CC3"/>
</dbReference>
<keyword evidence="8" id="KW-0418">Kinase</keyword>
<evidence type="ECO:0000256" key="3">
    <source>
        <dbReference type="ARBA" id="ARBA00012513"/>
    </source>
</evidence>
<dbReference type="InterPro" id="IPR036940">
    <property type="entry name" value="PI3/4_kinase_cat_sf"/>
</dbReference>
<feature type="domain" description="FATC" evidence="14">
    <location>
        <begin position="3834"/>
        <end position="3866"/>
    </location>
</feature>
<dbReference type="EMBL" id="GEZM01030066">
    <property type="protein sequence ID" value="JAV85826.1"/>
    <property type="molecule type" value="Transcribed_RNA"/>
</dbReference>
<evidence type="ECO:0000256" key="7">
    <source>
        <dbReference type="ARBA" id="ARBA00022763"/>
    </source>
</evidence>
<feature type="domain" description="FAT" evidence="13">
    <location>
        <begin position="2672"/>
        <end position="3286"/>
    </location>
</feature>
<dbReference type="Pfam" id="PF02260">
    <property type="entry name" value="FATC"/>
    <property type="match status" value="1"/>
</dbReference>
<sequence length="3866" mass="443350">MEEDLFSFGNSLNSFIEKNQPNEAEKFLSQINRTFTLTELPALTIDTYFLNIFNKTTGLLNFVKRVLHKPEYKKVKIVCFEFLNTLVRNFPVKIGGHLLDIIETCAPVVRSSCSVSEKEKSLELITLIIDKGVFPSDCEDVEREIAVLYKDTLFKCLYSRFDKSSSVQEELLIVIGAVTKKFPSAISNANELGNTLVNLLNRELQTTNKSMPIIHGCVAALSNFLENFGFNSQNSDAVFLKIYSCLKMLADPGGAHRKIAFRESSSLLAKHVVLFSQYVYPEAKFWHTSFLNWFNLGAEDKKSAYNVLESFLQEIANVLSAREDQELFQYFLTYFNKVIFEGTVDNYQMQLAIRGLGLFACCFRLHISAVEINHIFVTISQILENTYILTADLSPDQIAYLPHYVQTLSFIITNLPELNNSHIVSLQLISVVLIKVFPQLSTLQHYLVVDAFIVMFHQLLQCEKNVLESFLEEIIYQGVIWTCSHQIFSDAEQLKDTNREAITYKNYLPFWNGMLGVVNLTRYEKYAIDLTKRKHLLKKLTNALVKTLFVLINKLNLKTKLKNPDNPVTDPESAFEALQTSDFVVFVNVVDFYQDILRNVSPEIFKGWISQCVNQIIYKSLQYPLVSGFYKLLTSCLQICDKLNYFNETQLEMEDVRMSYNSILQFVEDMLWKMKQYKGDLQIACLNVLLTTPIGIVKEILPRAVPAFVVLFSVGRSYLHIADLGVDVLLRWYKSLPAIEIEPFLAEVLPCLDSYLKSRSLGGGLESNLVVKHRKTKKALSKRKVLVQTELELFKLQTKIITLIGQLNTNLCMAFINPKDNPKPVVWNKAPSLKVHLPYNNKLTLYFDKFVPRIVELSLYSSDRKMRLAACELLHAVVLILLGSSHPMDDKKKKDVDYLVRSVAEPVLKLGCDSDEVVAQLFSSLAVQMMHYYSHPRQMNMSHTEIIIETLTESITNPSDSALRDLSGKCIQEFIKWTIKQAKTRDLERNPINIKIWIRNIQSLSAHPDPFKRLGAALIFNHIYTDLREEKEMFNMFWLEILEAFVTNLSLTQIRNADDNNCVEQVLIALNHVQRGFVEKSALFNANSNTRRKPPVMDGILLKDVAMWLLKETGNININCRKKCMDMFCKIAPLSTGCHNSLNRFKELYITGTEWINSTYETELMKYPTINHLGSSNTTDGIFKWCHGLLCCLDGYIFLLANNLMPKDAAPLFTSVDFFLDHVLEKNIGEVVRLNCSNSIYTAEERKYFNHCKSLIVTKLMDLIVTIFKSRAEPFAIGVNFLPEHSLWNLVCLRIFDPVVLGFDQMENSEDVSIFLNNLSDHAPENVISCLQTGFQSHVNKFNITNKLGSGIVPFKERQLIKGLMTIKGTRMKDKLNVDSYSSGILQNIHDELIVHRDGKIYAKDLHKSATEYCHLKLQFALDNKDEFVKMCQLLCVETMIITDQQKEIKYGYYFFEKFKDSLLKYLVNNYAVFLSEMSQTNINESLFTYVFEILRYIRHNRKQFSRDVLQDVVESSLQLWNGLVTYFNGSCKQILLGIEFLAKLGDISQVPLSDLIKNASSISLWVIGLFSYTNDGWTEEDSLNFVSEVINILPIVIGHHDLHFTELGNALQNINDVYYNEEGGTKNKLLLFTTFKKLVDSMRSSKSKLLLKYVATIYATTPYINQEIKVDTGLKLFFRHNSSDEQLYSINSVYAMSSDSSTFTYFQRYLLAKDILSVLLQTCHYDVFESFFVTNIGFFITSFDTDNVAMKTILCILMEVLFLRIAIDNFQNNSCNISKAAFPEVPPSEKKMLKTITGLIIQIGKETNVDDASKHFFRLYQCHAYNALISIISNTQTDLTFYNLLFNRETLWSKIVDTDRLYNFAIDFDTIPSLRKSVVNIRRSMADEKRKTNPDFSSVKYMPSQHLFNSTLSEDITKFDFTHSVLRSQSDEQSTKAESGAFCEREVVLEGVEINLHECMASVCGLFQHMADIGLLPLDTEDVAMPPWLKAVRNVLMSDVHKNVKIFLIKVIHNSQDTFKYFAKYLYGPIIQAITDCVFGNSINFFINDMVVMLTSWASITLPTEDVERTSELLSFLMRNCDTDVRSVFKYNLELIKLIIETWKTCISIPHDVIYEKLQLPENSQKLDIGVHLAATVLANNIAPWRTGAFKDFLMALCKVLRNDHRAVYQPCSEVLGMSLNFVSQDHNLSASFERFKEYLHKCIAKLSSNDDKFAYCIQGIALHYAPIADKYLCKLTSKLNHVHGNFKNIYLNIFLSRIDVMHNINELSSLDFQSLLLDENLETQLLTLQIIEKSVNYLRANLLLDILRHVSKFVTHTFTLCRTIMFDIFITTYSTHKLELNSFSQDLTELSKDVLLQGLVDKELVVQEKLLQFWSDRGHFPVEIDKMFLHLLNTMYKPSVEEHYVCYSSYLLLTSIITSEEYSEKLFEHPLYDCDFHEYVLNSNWRRQHASMAPLFASSLHSQDVTMHTMDYNVLRSTVSTLEFQPTLAPARASSSLLFTLTDEATDAPVFKDPNVVLPKRDHVRSRRFLKDKSKVSRHFAYLEVKKSVTQEELRQERIKRSEKNVQLCRKYRIGEYPDIEIPLSSVINPLQILVFCDPSLARHFYTSLFTSLITKIKKDQAESDEFSQSINTGINNILNTSTQFATNTIGTFLDIALSFTDTMRFDPNIITTVSEESGLLSLGSLLLEEYLSSSLEEAPASKKRRGVESSQTNHWVKLAELYKEMNEWDVVSSIFLEKMNCSETVLHAIEAESIGHWRAAQESYATVIKEDTSEYRRDFYYESYFKAFAALGEWDRLSEAITDNVCGTESDNTWTYLWDNGWNQQKLLPWFITSELRNTLSGNGQIFSSVNTYLKDPEKSLYLKSNFGEELAMLCLLQNDVDTAKYYLNDTITSWLENWSTINPLFVNLRANTISGLKGPIDIYLFTQAITSINMRNFQFIIDDLLKSWDNLARDPLDSLLLSETLTVYRNQFVSVIEEKLLALADEDDIRGDLMKLKKFKCNIHVNLIEHALMQDNYYIARKYVKLIQTANLRKLVEETQWSLAVSKVLLYRSKTIENKAERFTVLLTSWTKLGPVTGDLSPEDSALCCVVKRTQHVYDITQQIYALSQTDNALFNGQQDALRALMGVTAVVNPETVWQFGVDTLQKTLVDCENEIKKMMETDDLKVYSHMANSYLKLAYCTQNKEDGVETFIISTLRAMKLGSTEGKQLFPCLLSKDLAQFKSTFQAESSKIPTWMFLNWIPQLLANLDTAAIFAISDIIVEIAQMYPQAIMYAYRLSKGKYKLQSNTIGIYGKKIIETLDGLLLSNTQVDTLLYAFASVTSPTNVLEYYMKRICASNSEEQFKENYQKLMDELYPPNINYKSPKSLKGPIFKKIAEYEHKLKEIMKGKFDLKRNCEKLSGMVQVLKGIKYTSVILKDYCPWLEHFQSTELRENLEIPGQYLGNKRPLPQYHTKIMGFAPSVLVLNSLRRPIRITILGNDAKEYNYLVKFGEDLRQDQRIEQVFNLMNTILSHNIACNQRQMRIETYQVIPLTSALGIIEWLDDTKELKEFIVEALANQAEQVAYNSALSSYHKWIEKATPKSNKNMAPPDYYGRACMNYARGKTITNYLELVSRVPADILRRAFTIISVDSANFFALRHQFTVSYAVLCTAQWLLGIGDRHLSNTMISLQTGAAIGVDFGCAFGFGTQILPIPELVPLRLTPHIVNLFQPFNEHGLLQETMIHCMRAFRKSSDILLSTMNVFIMEPTIDWLDAARRSEETSGHKLKQSLYSKQKMEHARSKLEGGVNPVSVTIEELRSGHSHNPSYLEEYIKVVEGVPSENFRAGKSGKLSEEDQVKCLIDQATDQNLLGRMYEGWHAWV</sequence>
<dbReference type="InterPro" id="IPR046803">
    <property type="entry name" value="DNAPKcs_CC1-2"/>
</dbReference>
<dbReference type="InterPro" id="IPR014009">
    <property type="entry name" value="PIK_FAT"/>
</dbReference>
<accession>A0A1Y1MPF4</accession>
<evidence type="ECO:0000256" key="2">
    <source>
        <dbReference type="ARBA" id="ARBA00011031"/>
    </source>
</evidence>
<evidence type="ECO:0000313" key="15">
    <source>
        <dbReference type="EMBL" id="JAV85826.1"/>
    </source>
</evidence>
<dbReference type="Pfam" id="PF08163">
    <property type="entry name" value="DNAPKcs_CC3"/>
    <property type="match status" value="1"/>
</dbReference>
<dbReference type="GO" id="GO:0000723">
    <property type="term" value="P:telomere maintenance"/>
    <property type="evidence" value="ECO:0007669"/>
    <property type="project" value="TreeGrafter"/>
</dbReference>
<dbReference type="Gene3D" id="1.10.1070.11">
    <property type="entry name" value="Phosphatidylinositol 3-/4-kinase, catalytic domain"/>
    <property type="match status" value="1"/>
</dbReference>
<dbReference type="PROSITE" id="PS51189">
    <property type="entry name" value="FAT"/>
    <property type="match status" value="1"/>
</dbReference>
<dbReference type="InterPro" id="IPR018936">
    <property type="entry name" value="PI3/4_kinase_CS"/>
</dbReference>
<dbReference type="InterPro" id="IPR011989">
    <property type="entry name" value="ARM-like"/>
</dbReference>
<dbReference type="Pfam" id="PF20500">
    <property type="entry name" value="DNA-PKcs_N"/>
    <property type="match status" value="1"/>
</dbReference>
<dbReference type="SUPFAM" id="SSF48371">
    <property type="entry name" value="ARM repeat"/>
    <property type="match status" value="2"/>
</dbReference>
<comment type="subcellular location">
    <subcellularLocation>
        <location evidence="1">Nucleus</location>
    </subcellularLocation>
</comment>
<keyword evidence="5" id="KW-0808">Transferase</keyword>
<dbReference type="EC" id="2.7.11.1" evidence="3"/>